<dbReference type="NCBIfam" id="NF038065">
    <property type="entry name" value="Pr6Pr"/>
    <property type="match status" value="1"/>
</dbReference>
<evidence type="ECO:0000313" key="3">
    <source>
        <dbReference type="Proteomes" id="UP000512167"/>
    </source>
</evidence>
<sequence length="216" mass="25458">MNKLYFHQAFKFLIVLSSALGVILAIVHADDSLYPLTYFTNQSNLLVFLIYFFYIFYYKKYQEKWITIIYQVVLAIVLTAIVYHLMLRPYIDPKTFGVNPFTDLLVHTVTPILVVVERIIFGKKGILQRKQALLWLTFPFLYYLFVLLYGFLGGSFHAGTDYESKYPYFFLNIKEEGIGYFFFVISLILMIGYLMVFINRVLLNRKRNDHGIIKAK</sequence>
<name>A0A7L6MZR3_9MOLU</name>
<dbReference type="EMBL" id="CP051151">
    <property type="protein sequence ID" value="QLY39486.1"/>
    <property type="molecule type" value="Genomic_DNA"/>
</dbReference>
<feature type="transmembrane region" description="Helical" evidence="1">
    <location>
        <begin position="133"/>
        <end position="158"/>
    </location>
</feature>
<dbReference type="InterPro" id="IPR049713">
    <property type="entry name" value="Pr6Pr-like"/>
</dbReference>
<dbReference type="AlphaFoldDB" id="A0A7L6MZR3"/>
<proteinExistence type="predicted"/>
<keyword evidence="1" id="KW-1133">Transmembrane helix</keyword>
<keyword evidence="3" id="KW-1185">Reference proteome</keyword>
<gene>
    <name evidence="2" type="ORF">HF295_00865</name>
</gene>
<feature type="transmembrane region" description="Helical" evidence="1">
    <location>
        <begin position="178"/>
        <end position="198"/>
    </location>
</feature>
<evidence type="ECO:0000313" key="2">
    <source>
        <dbReference type="EMBL" id="QLY39486.1"/>
    </source>
</evidence>
<feature type="transmembrane region" description="Helical" evidence="1">
    <location>
        <begin position="104"/>
        <end position="121"/>
    </location>
</feature>
<reference evidence="2 3" key="1">
    <citation type="submission" date="2020-04" db="EMBL/GenBank/DDBJ databases">
        <authorList>
            <person name="Zheng R.K."/>
            <person name="Sun C.M."/>
        </authorList>
    </citation>
    <scope>NUCLEOTIDE SEQUENCE [LARGE SCALE GENOMIC DNA]</scope>
    <source>
        <strain evidence="3">zrk29</strain>
    </source>
</reference>
<dbReference type="Proteomes" id="UP000512167">
    <property type="component" value="Chromosome"/>
</dbReference>
<feature type="transmembrane region" description="Helical" evidence="1">
    <location>
        <begin position="39"/>
        <end position="58"/>
    </location>
</feature>
<dbReference type="RefSeq" id="WP_312031956.1">
    <property type="nucleotide sequence ID" value="NZ_CP051151.1"/>
</dbReference>
<keyword evidence="1" id="KW-0812">Transmembrane</keyword>
<dbReference type="KEGG" id="tbk:HF295_00865"/>
<protein>
    <submittedName>
        <fullName evidence="2">Pr6Pr family membrane protein</fullName>
    </submittedName>
</protein>
<keyword evidence="1" id="KW-0472">Membrane</keyword>
<evidence type="ECO:0000256" key="1">
    <source>
        <dbReference type="SAM" id="Phobius"/>
    </source>
</evidence>
<feature type="transmembrane region" description="Helical" evidence="1">
    <location>
        <begin position="65"/>
        <end position="84"/>
    </location>
</feature>
<accession>A0A7L6MZR3</accession>
<organism evidence="2 3">
    <name type="scientific">Hujiaoplasma nucleasis</name>
    <dbReference type="NCBI Taxonomy" id="2725268"/>
    <lineage>
        <taxon>Bacteria</taxon>
        <taxon>Bacillati</taxon>
        <taxon>Mycoplasmatota</taxon>
        <taxon>Mollicutes</taxon>
        <taxon>Candidatus Izemoplasmatales</taxon>
        <taxon>Hujiaoplasmataceae</taxon>
        <taxon>Hujiaoplasma</taxon>
    </lineage>
</organism>